<evidence type="ECO:0000256" key="2">
    <source>
        <dbReference type="ARBA" id="ARBA00007429"/>
    </source>
</evidence>
<evidence type="ECO:0000256" key="6">
    <source>
        <dbReference type="ARBA" id="ARBA00023212"/>
    </source>
</evidence>
<feature type="domain" description="NUDE" evidence="8">
    <location>
        <begin position="133"/>
        <end position="302"/>
    </location>
</feature>
<dbReference type="PANTHER" id="PTHR10921">
    <property type="entry name" value="NUCLEAR DISTRIBUTION PROTEIN NUDE HOMOLOG 1"/>
    <property type="match status" value="1"/>
</dbReference>
<dbReference type="GO" id="GO:0051642">
    <property type="term" value="P:centrosome localization"/>
    <property type="evidence" value="ECO:0007669"/>
    <property type="project" value="TreeGrafter"/>
</dbReference>
<comment type="subcellular location">
    <subcellularLocation>
        <location evidence="1">Cytoplasm</location>
        <location evidence="1">Cytoskeleton</location>
    </subcellularLocation>
</comment>
<feature type="compositionally biased region" description="Low complexity" evidence="7">
    <location>
        <begin position="454"/>
        <end position="474"/>
    </location>
</feature>
<dbReference type="EMBL" id="JANBVO010000036">
    <property type="protein sequence ID" value="KAJ9137051.1"/>
    <property type="molecule type" value="Genomic_DNA"/>
</dbReference>
<dbReference type="GO" id="GO:0000132">
    <property type="term" value="P:establishment of mitotic spindle orientation"/>
    <property type="evidence" value="ECO:0007669"/>
    <property type="project" value="TreeGrafter"/>
</dbReference>
<dbReference type="GO" id="GO:0007020">
    <property type="term" value="P:microtubule nucleation"/>
    <property type="evidence" value="ECO:0007669"/>
    <property type="project" value="TreeGrafter"/>
</dbReference>
<evidence type="ECO:0000313" key="9">
    <source>
        <dbReference type="EMBL" id="KAJ9137051.1"/>
    </source>
</evidence>
<dbReference type="GO" id="GO:0047496">
    <property type="term" value="P:vesicle transport along microtubule"/>
    <property type="evidence" value="ECO:0007669"/>
    <property type="project" value="TreeGrafter"/>
</dbReference>
<dbReference type="InterPro" id="IPR033494">
    <property type="entry name" value="NUDE"/>
</dbReference>
<evidence type="ECO:0000259" key="8">
    <source>
        <dbReference type="Pfam" id="PF04880"/>
    </source>
</evidence>
<protein>
    <submittedName>
        <fullName evidence="9">Nuclear distribution protein nudE</fullName>
    </submittedName>
</protein>
<keyword evidence="10" id="KW-1185">Reference proteome</keyword>
<evidence type="ECO:0000256" key="7">
    <source>
        <dbReference type="SAM" id="MobiDB-lite"/>
    </source>
</evidence>
<keyword evidence="5" id="KW-0175">Coiled coil</keyword>
<evidence type="ECO:0000256" key="4">
    <source>
        <dbReference type="ARBA" id="ARBA00022701"/>
    </source>
</evidence>
<evidence type="ECO:0000256" key="3">
    <source>
        <dbReference type="ARBA" id="ARBA00022490"/>
    </source>
</evidence>
<dbReference type="GO" id="GO:0005871">
    <property type="term" value="C:kinesin complex"/>
    <property type="evidence" value="ECO:0007669"/>
    <property type="project" value="TreeGrafter"/>
</dbReference>
<dbReference type="Gene3D" id="6.10.250.1080">
    <property type="match status" value="1"/>
</dbReference>
<feature type="compositionally biased region" description="Low complexity" evidence="7">
    <location>
        <begin position="393"/>
        <end position="403"/>
    </location>
</feature>
<dbReference type="GO" id="GO:0000776">
    <property type="term" value="C:kinetochore"/>
    <property type="evidence" value="ECO:0007669"/>
    <property type="project" value="TreeGrafter"/>
</dbReference>
<comment type="similarity">
    <text evidence="2">Belongs to the nudE family.</text>
</comment>
<keyword evidence="4" id="KW-0493">Microtubule</keyword>
<accession>A0AA38RN25</accession>
<feature type="region of interest" description="Disordered" evidence="7">
    <location>
        <begin position="350"/>
        <end position="521"/>
    </location>
</feature>
<dbReference type="Proteomes" id="UP001174694">
    <property type="component" value="Unassembled WGS sequence"/>
</dbReference>
<dbReference type="GO" id="GO:0007059">
    <property type="term" value="P:chromosome segregation"/>
    <property type="evidence" value="ECO:0007669"/>
    <property type="project" value="TreeGrafter"/>
</dbReference>
<gene>
    <name evidence="9" type="ORF">NKR23_g9366</name>
</gene>
<feature type="compositionally biased region" description="Polar residues" evidence="7">
    <location>
        <begin position="374"/>
        <end position="386"/>
    </location>
</feature>
<evidence type="ECO:0000313" key="10">
    <source>
        <dbReference type="Proteomes" id="UP001174694"/>
    </source>
</evidence>
<comment type="caution">
    <text evidence="9">The sequence shown here is derived from an EMBL/GenBank/DDBJ whole genome shotgun (WGS) entry which is preliminary data.</text>
</comment>
<feature type="compositionally biased region" description="Low complexity" evidence="7">
    <location>
        <begin position="298"/>
        <end position="311"/>
    </location>
</feature>
<keyword evidence="3" id="KW-0963">Cytoplasm</keyword>
<dbReference type="Pfam" id="PF04880">
    <property type="entry name" value="NUDE_C"/>
    <property type="match status" value="1"/>
</dbReference>
<name>A0AA38RN25_9PEZI</name>
<reference evidence="9" key="1">
    <citation type="submission" date="2022-07" db="EMBL/GenBank/DDBJ databases">
        <title>Fungi with potential for degradation of polypropylene.</title>
        <authorList>
            <person name="Gostincar C."/>
        </authorList>
    </citation>
    <scope>NUCLEOTIDE SEQUENCE</scope>
    <source>
        <strain evidence="9">EXF-13308</strain>
    </source>
</reference>
<dbReference type="GO" id="GO:0005874">
    <property type="term" value="C:microtubule"/>
    <property type="evidence" value="ECO:0007669"/>
    <property type="project" value="UniProtKB-KW"/>
</dbReference>
<evidence type="ECO:0000256" key="1">
    <source>
        <dbReference type="ARBA" id="ARBA00004245"/>
    </source>
</evidence>
<dbReference type="InterPro" id="IPR006964">
    <property type="entry name" value="NUDE_dom"/>
</dbReference>
<keyword evidence="6" id="KW-0206">Cytoskeleton</keyword>
<dbReference type="GO" id="GO:0008017">
    <property type="term" value="F:microtubule binding"/>
    <property type="evidence" value="ECO:0007669"/>
    <property type="project" value="InterPro"/>
</dbReference>
<dbReference type="SUPFAM" id="SSF57997">
    <property type="entry name" value="Tropomyosin"/>
    <property type="match status" value="1"/>
</dbReference>
<feature type="compositionally biased region" description="Polar residues" evidence="7">
    <location>
        <begin position="216"/>
        <end position="226"/>
    </location>
</feature>
<organism evidence="9 10">
    <name type="scientific">Pleurostoma richardsiae</name>
    <dbReference type="NCBI Taxonomy" id="41990"/>
    <lineage>
        <taxon>Eukaryota</taxon>
        <taxon>Fungi</taxon>
        <taxon>Dikarya</taxon>
        <taxon>Ascomycota</taxon>
        <taxon>Pezizomycotina</taxon>
        <taxon>Sordariomycetes</taxon>
        <taxon>Sordariomycetidae</taxon>
        <taxon>Calosphaeriales</taxon>
        <taxon>Pleurostomataceae</taxon>
        <taxon>Pleurostoma</taxon>
    </lineage>
</organism>
<sequence>MADSEPPSSPPSEGTSAEDALSWYKGQYEQLELELADFRASSQELEQELEKDLDAAEKRERSLKEKAEALGFEVDEWKRKYKESKAEANAAQNALEKEITSLRDTNRTLQMKLRDIEVANDDYERQARNTTSSLEDLESKYNAAIERAVIMEEEIKLGEQERERLRIESQRLREELSDLKIEAEILQDKIKKQEQRHLSAISTDLSVPESPIFDHSPNSTASSPLITTPPDEPSLPDQKAMAAGVQSPPSPPMSDTSVPLPKRAPAKTPASTTQRKSRLPSADHSITPKPKQFSSSVTSRAPGARAATTGTVFKTPAPRSTVAKATAARNKIPSSTSLSHIRSLTAQMQRLEARVQSARSKLPAPVSTPPRASPRSSVISSGNVTIRSRKRTVGSTASSASVAIPDDTTPTQNNHNHFGPNATSKHVPRLSTSGVSRLSFGPLPNRGPGGIADSGSEISRPSSRASVSSYARPASRTDHNRAGEMVPPPRPMSRTSLGGVRTPLGRPVSRSSLRGSVHGHSASVSYSTAEVDEILAEGGGMDLRTPSRRGTYSRFEAEGGVSGIPAPSGIPMPGSRRQSGGTTGGAVGRRTSGGALRESIGGSSKLPATSKLTDVADLGETY</sequence>
<dbReference type="AlphaFoldDB" id="A0AA38RN25"/>
<evidence type="ECO:0000256" key="5">
    <source>
        <dbReference type="ARBA" id="ARBA00023054"/>
    </source>
</evidence>
<feature type="compositionally biased region" description="Polar residues" evidence="7">
    <location>
        <begin position="408"/>
        <end position="436"/>
    </location>
</feature>
<feature type="region of interest" description="Disordered" evidence="7">
    <location>
        <begin position="558"/>
        <end position="622"/>
    </location>
</feature>
<proteinExistence type="inferred from homology"/>
<dbReference type="PANTHER" id="PTHR10921:SF1">
    <property type="entry name" value="NUCLEAR DISTRIBUTION PROTEIN NUDE HOMOLOG"/>
    <property type="match status" value="1"/>
</dbReference>
<feature type="region of interest" description="Disordered" evidence="7">
    <location>
        <begin position="191"/>
        <end position="338"/>
    </location>
</feature>